<dbReference type="AlphaFoldDB" id="A0A6F8YLK7"/>
<sequence length="153" mass="16315">MGGRAPGPLRMADTFWERDDVGHALRKRDFGTLFRLVAKYAGASQTQIAIAVGMTQGQVSTIVGGGRQVTALDVAERALDGLGAPDSARLAFGLAPKQAPESPTPSAVVPQPRVGATSPWTARLPARRGRRSLSVRTMYSFGFRSMVGSWSCR</sequence>
<protein>
    <submittedName>
        <fullName evidence="2">Uncharacterized protein</fullName>
    </submittedName>
</protein>
<dbReference type="Proteomes" id="UP000503011">
    <property type="component" value="Chromosome"/>
</dbReference>
<dbReference type="KEGG" id="psuu:Psuf_043070"/>
<dbReference type="Pfam" id="PF13560">
    <property type="entry name" value="HTH_31"/>
    <property type="match status" value="1"/>
</dbReference>
<feature type="region of interest" description="Disordered" evidence="1">
    <location>
        <begin position="96"/>
        <end position="115"/>
    </location>
</feature>
<dbReference type="EMBL" id="AP022871">
    <property type="protein sequence ID" value="BCB86994.1"/>
    <property type="molecule type" value="Genomic_DNA"/>
</dbReference>
<dbReference type="GO" id="GO:0003677">
    <property type="term" value="F:DNA binding"/>
    <property type="evidence" value="ECO:0007669"/>
    <property type="project" value="InterPro"/>
</dbReference>
<gene>
    <name evidence="2" type="ORF">Psuf_043070</name>
</gene>
<dbReference type="SUPFAM" id="SSF47413">
    <property type="entry name" value="lambda repressor-like DNA-binding domains"/>
    <property type="match status" value="1"/>
</dbReference>
<accession>A0A6F8YLK7</accession>
<evidence type="ECO:0000313" key="2">
    <source>
        <dbReference type="EMBL" id="BCB86994.1"/>
    </source>
</evidence>
<organism evidence="2 3">
    <name type="scientific">Phytohabitans suffuscus</name>
    <dbReference type="NCBI Taxonomy" id="624315"/>
    <lineage>
        <taxon>Bacteria</taxon>
        <taxon>Bacillati</taxon>
        <taxon>Actinomycetota</taxon>
        <taxon>Actinomycetes</taxon>
        <taxon>Micromonosporales</taxon>
        <taxon>Micromonosporaceae</taxon>
    </lineage>
</organism>
<reference evidence="2 3" key="2">
    <citation type="submission" date="2020-03" db="EMBL/GenBank/DDBJ databases">
        <authorList>
            <person name="Ichikawa N."/>
            <person name="Kimura A."/>
            <person name="Kitahashi Y."/>
            <person name="Uohara A."/>
        </authorList>
    </citation>
    <scope>NUCLEOTIDE SEQUENCE [LARGE SCALE GENOMIC DNA]</scope>
    <source>
        <strain evidence="2 3">NBRC 105367</strain>
    </source>
</reference>
<proteinExistence type="predicted"/>
<evidence type="ECO:0000313" key="3">
    <source>
        <dbReference type="Proteomes" id="UP000503011"/>
    </source>
</evidence>
<dbReference type="InterPro" id="IPR010982">
    <property type="entry name" value="Lambda_DNA-bd_dom_sf"/>
</dbReference>
<name>A0A6F8YLK7_9ACTN</name>
<reference evidence="2 3" key="1">
    <citation type="submission" date="2020-03" db="EMBL/GenBank/DDBJ databases">
        <title>Whole genome shotgun sequence of Phytohabitans suffuscus NBRC 105367.</title>
        <authorList>
            <person name="Komaki H."/>
            <person name="Tamura T."/>
        </authorList>
    </citation>
    <scope>NUCLEOTIDE SEQUENCE [LARGE SCALE GENOMIC DNA]</scope>
    <source>
        <strain evidence="2 3">NBRC 105367</strain>
    </source>
</reference>
<dbReference type="RefSeq" id="WP_173158639.1">
    <property type="nucleotide sequence ID" value="NZ_AP022871.1"/>
</dbReference>
<keyword evidence="3" id="KW-1185">Reference proteome</keyword>
<evidence type="ECO:0000256" key="1">
    <source>
        <dbReference type="SAM" id="MobiDB-lite"/>
    </source>
</evidence>